<evidence type="ECO:0000313" key="3">
    <source>
        <dbReference type="Proteomes" id="UP001530400"/>
    </source>
</evidence>
<dbReference type="PANTHER" id="PTHR37817">
    <property type="entry name" value="N-ACETYLTRANSFERASE EIS"/>
    <property type="match status" value="1"/>
</dbReference>
<dbReference type="EMBL" id="JALLPJ020000866">
    <property type="protein sequence ID" value="KAL3780993.1"/>
    <property type="molecule type" value="Genomic_DNA"/>
</dbReference>
<dbReference type="PANTHER" id="PTHR37817:SF1">
    <property type="entry name" value="N-ACETYLTRANSFERASE EIS"/>
    <property type="match status" value="1"/>
</dbReference>
<proteinExistence type="predicted"/>
<organism evidence="2 3">
    <name type="scientific">Cyclotella atomus</name>
    <dbReference type="NCBI Taxonomy" id="382360"/>
    <lineage>
        <taxon>Eukaryota</taxon>
        <taxon>Sar</taxon>
        <taxon>Stramenopiles</taxon>
        <taxon>Ochrophyta</taxon>
        <taxon>Bacillariophyta</taxon>
        <taxon>Coscinodiscophyceae</taxon>
        <taxon>Thalassiosirophycidae</taxon>
        <taxon>Stephanodiscales</taxon>
        <taxon>Stephanodiscaceae</taxon>
        <taxon>Cyclotella</taxon>
    </lineage>
</organism>
<evidence type="ECO:0000259" key="1">
    <source>
        <dbReference type="PROSITE" id="PS51186"/>
    </source>
</evidence>
<dbReference type="InterPro" id="IPR000182">
    <property type="entry name" value="GNAT_dom"/>
</dbReference>
<sequence>MMPVPITHTIPLATNESITYTLRSLSNDQDITKWTDFCASIFSYKDNPPPPSYFSRHFYNDPRRDLDLVRVLVYTNEDGQEEIVSSVRIFRRSLTIPGGTSIEAGGIGEVCTSPNHQRRGLSKILLNDALEIMRGGDSGMSCSLLHASPAFRPVYAKVGYECVTSRWSVLDVKLDQLSTEVKGPYESTCTGETVEWAVRSAVFPSDTPQLHELHQFYSEDRCITVKRTEQYWNDYVSQELCETLWVLVKTTAAAETIVAWLAIRKRGDRYQLREFGHDKSDDFTIAAAMRHLLGKTLQQAEELSGSISLHLPTVVLDDIKESEGDCSFMDVQTATEENDDGWMYMNFDATKSNVLDLARREDDRIDHLVWPTDSF</sequence>
<dbReference type="Gene3D" id="3.40.630.30">
    <property type="match status" value="1"/>
</dbReference>
<dbReference type="AlphaFoldDB" id="A0ABD3P0P6"/>
<protein>
    <recommendedName>
        <fullName evidence="1">N-acetyltransferase domain-containing protein</fullName>
    </recommendedName>
</protein>
<dbReference type="CDD" id="cd04301">
    <property type="entry name" value="NAT_SF"/>
    <property type="match status" value="1"/>
</dbReference>
<dbReference type="Pfam" id="PF13527">
    <property type="entry name" value="Acetyltransf_9"/>
    <property type="match status" value="1"/>
</dbReference>
<dbReference type="InterPro" id="IPR016181">
    <property type="entry name" value="Acyl_CoA_acyltransferase"/>
</dbReference>
<dbReference type="PROSITE" id="PS51186">
    <property type="entry name" value="GNAT"/>
    <property type="match status" value="1"/>
</dbReference>
<dbReference type="InterPro" id="IPR051554">
    <property type="entry name" value="Acetyltransferase_Eis"/>
</dbReference>
<feature type="domain" description="N-acetyltransferase" evidence="1">
    <location>
        <begin position="20"/>
        <end position="184"/>
    </location>
</feature>
<keyword evidence="3" id="KW-1185">Reference proteome</keyword>
<reference evidence="2 3" key="1">
    <citation type="submission" date="2024-10" db="EMBL/GenBank/DDBJ databases">
        <title>Updated reference genomes for cyclostephanoid diatoms.</title>
        <authorList>
            <person name="Roberts W.R."/>
            <person name="Alverson A.J."/>
        </authorList>
    </citation>
    <scope>NUCLEOTIDE SEQUENCE [LARGE SCALE GENOMIC DNA]</scope>
    <source>
        <strain evidence="2 3">AJA010-31</strain>
    </source>
</reference>
<dbReference type="SUPFAM" id="SSF55729">
    <property type="entry name" value="Acyl-CoA N-acyltransferases (Nat)"/>
    <property type="match status" value="1"/>
</dbReference>
<evidence type="ECO:0000313" key="2">
    <source>
        <dbReference type="EMBL" id="KAL3780993.1"/>
    </source>
</evidence>
<name>A0ABD3P0P6_9STRA</name>
<gene>
    <name evidence="2" type="ORF">ACHAWO_007454</name>
</gene>
<dbReference type="Proteomes" id="UP001530400">
    <property type="component" value="Unassembled WGS sequence"/>
</dbReference>
<accession>A0ABD3P0P6</accession>
<comment type="caution">
    <text evidence="2">The sequence shown here is derived from an EMBL/GenBank/DDBJ whole genome shotgun (WGS) entry which is preliminary data.</text>
</comment>